<organism evidence="2 3">
    <name type="scientific">Oikopleura dioica</name>
    <name type="common">Tunicate</name>
    <dbReference type="NCBI Taxonomy" id="34765"/>
    <lineage>
        <taxon>Eukaryota</taxon>
        <taxon>Metazoa</taxon>
        <taxon>Chordata</taxon>
        <taxon>Tunicata</taxon>
        <taxon>Appendicularia</taxon>
        <taxon>Copelata</taxon>
        <taxon>Oikopleuridae</taxon>
        <taxon>Oikopleura</taxon>
    </lineage>
</organism>
<gene>
    <name evidence="2" type="ORF">OKIOD_LOCUS11981</name>
</gene>
<keyword evidence="3" id="KW-1185">Reference proteome</keyword>
<reference evidence="2 3" key="1">
    <citation type="submission" date="2021-04" db="EMBL/GenBank/DDBJ databases">
        <authorList>
            <person name="Bliznina A."/>
        </authorList>
    </citation>
    <scope>NUCLEOTIDE SEQUENCE [LARGE SCALE GENOMIC DNA]</scope>
</reference>
<feature type="compositionally biased region" description="Basic residues" evidence="1">
    <location>
        <begin position="39"/>
        <end position="51"/>
    </location>
</feature>
<evidence type="ECO:0000313" key="3">
    <source>
        <dbReference type="Proteomes" id="UP001158576"/>
    </source>
</evidence>
<dbReference type="EMBL" id="OU015566">
    <property type="protein sequence ID" value="CAG5107229.1"/>
    <property type="molecule type" value="Genomic_DNA"/>
</dbReference>
<name>A0ABN7T2M5_OIKDI</name>
<feature type="region of interest" description="Disordered" evidence="1">
    <location>
        <begin position="26"/>
        <end position="51"/>
    </location>
</feature>
<accession>A0ABN7T2M5</accession>
<evidence type="ECO:0000313" key="2">
    <source>
        <dbReference type="EMBL" id="CAG5107229.1"/>
    </source>
</evidence>
<sequence>MVEKAGANHDLRILAKIYPEVYRDDASNASSLSPPPNRKSVKHNHQRRTRVNKRASRKCSLLFSTKSVEIIKARENAGKSVLSKKPYALSDLGDAGYAEDILQDIENEQTGGGLDEINGMDFNAVQQLDDEVDIVMNEINMNESNNSAFGLFEEDDEFCNDFCRYRV</sequence>
<dbReference type="Proteomes" id="UP001158576">
    <property type="component" value="Chromosome 1"/>
</dbReference>
<evidence type="ECO:0000256" key="1">
    <source>
        <dbReference type="SAM" id="MobiDB-lite"/>
    </source>
</evidence>
<proteinExistence type="predicted"/>
<protein>
    <submittedName>
        <fullName evidence="2">Oidioi.mRNA.OKI2018_I69.chr1.g3216.t1.cds</fullName>
    </submittedName>
</protein>